<keyword evidence="3" id="KW-1185">Reference proteome</keyword>
<dbReference type="Proteomes" id="UP000789739">
    <property type="component" value="Unassembled WGS sequence"/>
</dbReference>
<comment type="caution">
    <text evidence="2">The sequence shown here is derived from an EMBL/GenBank/DDBJ whole genome shotgun (WGS) entry which is preliminary data.</text>
</comment>
<evidence type="ECO:0000313" key="3">
    <source>
        <dbReference type="Proteomes" id="UP000789739"/>
    </source>
</evidence>
<reference evidence="2" key="1">
    <citation type="submission" date="2021-06" db="EMBL/GenBank/DDBJ databases">
        <authorList>
            <person name="Kallberg Y."/>
            <person name="Tangrot J."/>
            <person name="Rosling A."/>
        </authorList>
    </citation>
    <scope>NUCLEOTIDE SEQUENCE</scope>
    <source>
        <strain evidence="2">BR232B</strain>
    </source>
</reference>
<dbReference type="AlphaFoldDB" id="A0A9N9E937"/>
<feature type="region of interest" description="Disordered" evidence="1">
    <location>
        <begin position="31"/>
        <end position="72"/>
    </location>
</feature>
<protein>
    <submittedName>
        <fullName evidence="2">9205_t:CDS:1</fullName>
    </submittedName>
</protein>
<evidence type="ECO:0000313" key="2">
    <source>
        <dbReference type="EMBL" id="CAG8667300.1"/>
    </source>
</evidence>
<feature type="compositionally biased region" description="Polar residues" evidence="1">
    <location>
        <begin position="62"/>
        <end position="72"/>
    </location>
</feature>
<evidence type="ECO:0000256" key="1">
    <source>
        <dbReference type="SAM" id="MobiDB-lite"/>
    </source>
</evidence>
<sequence length="72" mass="8110">MNGMLMPLRRQRCMSSHILDHNNNRTLTRIAKTSSAENPPKNDRIIPEITPKSKPASGCPRLNSSRRSNIAQ</sequence>
<gene>
    <name evidence="2" type="ORF">PBRASI_LOCUS11114</name>
</gene>
<feature type="non-terminal residue" evidence="2">
    <location>
        <position position="72"/>
    </location>
</feature>
<proteinExistence type="predicted"/>
<accession>A0A9N9E937</accession>
<organism evidence="2 3">
    <name type="scientific">Paraglomus brasilianum</name>
    <dbReference type="NCBI Taxonomy" id="144538"/>
    <lineage>
        <taxon>Eukaryota</taxon>
        <taxon>Fungi</taxon>
        <taxon>Fungi incertae sedis</taxon>
        <taxon>Mucoromycota</taxon>
        <taxon>Glomeromycotina</taxon>
        <taxon>Glomeromycetes</taxon>
        <taxon>Paraglomerales</taxon>
        <taxon>Paraglomeraceae</taxon>
        <taxon>Paraglomus</taxon>
    </lineage>
</organism>
<name>A0A9N9E937_9GLOM</name>
<dbReference type="EMBL" id="CAJVPI010004392">
    <property type="protein sequence ID" value="CAG8667300.1"/>
    <property type="molecule type" value="Genomic_DNA"/>
</dbReference>